<dbReference type="GO" id="GO:0055085">
    <property type="term" value="P:transmembrane transport"/>
    <property type="evidence" value="ECO:0007669"/>
    <property type="project" value="InterPro"/>
</dbReference>
<feature type="transmembrane region" description="Helical" evidence="9">
    <location>
        <begin position="75"/>
        <end position="91"/>
    </location>
</feature>
<keyword evidence="2" id="KW-0597">Phosphoprotein</keyword>
<dbReference type="STRING" id="419481.SAMN05216233_1118"/>
<evidence type="ECO:0000256" key="3">
    <source>
        <dbReference type="ARBA" id="ARBA00022630"/>
    </source>
</evidence>
<evidence type="ECO:0000313" key="11">
    <source>
        <dbReference type="Proteomes" id="UP000198870"/>
    </source>
</evidence>
<dbReference type="RefSeq" id="WP_092211484.1">
    <property type="nucleotide sequence ID" value="NZ_FMUX01000011.1"/>
</dbReference>
<protein>
    <submittedName>
        <fullName evidence="10">Electron transport complex protein RnfD</fullName>
    </submittedName>
</protein>
<organism evidence="10 11">
    <name type="scientific">Desulfoluna spongiiphila</name>
    <dbReference type="NCBI Taxonomy" id="419481"/>
    <lineage>
        <taxon>Bacteria</taxon>
        <taxon>Pseudomonadati</taxon>
        <taxon>Thermodesulfobacteriota</taxon>
        <taxon>Desulfobacteria</taxon>
        <taxon>Desulfobacterales</taxon>
        <taxon>Desulfolunaceae</taxon>
        <taxon>Desulfoluna</taxon>
    </lineage>
</organism>
<keyword evidence="1" id="KW-0813">Transport</keyword>
<keyword evidence="7 9" id="KW-1133">Transmembrane helix</keyword>
<keyword evidence="11" id="KW-1185">Reference proteome</keyword>
<feature type="transmembrane region" description="Helical" evidence="9">
    <location>
        <begin position="26"/>
        <end position="43"/>
    </location>
</feature>
<feature type="transmembrane region" description="Helical" evidence="9">
    <location>
        <begin position="289"/>
        <end position="307"/>
    </location>
</feature>
<keyword evidence="4" id="KW-0288">FMN</keyword>
<evidence type="ECO:0000256" key="6">
    <source>
        <dbReference type="ARBA" id="ARBA00022967"/>
    </source>
</evidence>
<sequence>MTDSTKLIVSHAPFYRDACTVMKRSYLIMAAALVALIPGWVMFGAPAVGVSALAVASALFWELIANTLMKQQPTVGDGNAAMVGLILSMLLPATAPWWMVITGTFVAVIMGKVAFGGIGGNPFCPPALSAAVLTVSWPSLMNFNGMLVDYDMLWTMVDPLVNVKFFGAEMADLYAPMELLMGHQAGGIGAVCGAGLIAGGIFLMIRGINRWEVSLSFLAGAFISAWLFNMSNPDLYAGPVFHLLSGYTLVAAFFLATEDASSPVNVIPMLIYGFGGGVLTVLIRNKGAWVDGALFAVLLMNLANPILDMIRPKALGKV</sequence>
<accession>A0A1G5GMN7</accession>
<evidence type="ECO:0000256" key="4">
    <source>
        <dbReference type="ARBA" id="ARBA00022643"/>
    </source>
</evidence>
<dbReference type="Proteomes" id="UP000198870">
    <property type="component" value="Unassembled WGS sequence"/>
</dbReference>
<name>A0A1G5GMN7_9BACT</name>
<keyword evidence="5 9" id="KW-0812">Transmembrane</keyword>
<gene>
    <name evidence="10" type="ORF">SAMN05216233_1118</name>
</gene>
<evidence type="ECO:0000256" key="5">
    <source>
        <dbReference type="ARBA" id="ARBA00022692"/>
    </source>
</evidence>
<dbReference type="PANTHER" id="PTHR30578:SF0">
    <property type="entry name" value="ION-TRANSLOCATING OXIDOREDUCTASE COMPLEX SUBUNIT D"/>
    <property type="match status" value="1"/>
</dbReference>
<keyword evidence="3" id="KW-0285">Flavoprotein</keyword>
<feature type="transmembrane region" description="Helical" evidence="9">
    <location>
        <begin position="185"/>
        <end position="204"/>
    </location>
</feature>
<dbReference type="AlphaFoldDB" id="A0A1G5GMN7"/>
<dbReference type="PANTHER" id="PTHR30578">
    <property type="entry name" value="ELECTRON TRANSPORT COMPLEX PROTEIN RNFD"/>
    <property type="match status" value="1"/>
</dbReference>
<feature type="transmembrane region" description="Helical" evidence="9">
    <location>
        <begin position="240"/>
        <end position="257"/>
    </location>
</feature>
<evidence type="ECO:0000256" key="9">
    <source>
        <dbReference type="SAM" id="Phobius"/>
    </source>
</evidence>
<evidence type="ECO:0000256" key="1">
    <source>
        <dbReference type="ARBA" id="ARBA00022448"/>
    </source>
</evidence>
<feature type="transmembrane region" description="Helical" evidence="9">
    <location>
        <begin position="264"/>
        <end position="283"/>
    </location>
</feature>
<dbReference type="Pfam" id="PF03116">
    <property type="entry name" value="NQR2_RnfD_RnfE"/>
    <property type="match status" value="1"/>
</dbReference>
<evidence type="ECO:0000256" key="7">
    <source>
        <dbReference type="ARBA" id="ARBA00022989"/>
    </source>
</evidence>
<proteinExistence type="predicted"/>
<reference evidence="10 11" key="1">
    <citation type="submission" date="2016-10" db="EMBL/GenBank/DDBJ databases">
        <authorList>
            <person name="de Groot N.N."/>
        </authorList>
    </citation>
    <scope>NUCLEOTIDE SEQUENCE [LARGE SCALE GENOMIC DNA]</scope>
    <source>
        <strain evidence="10 11">AA1</strain>
    </source>
</reference>
<evidence type="ECO:0000256" key="8">
    <source>
        <dbReference type="ARBA" id="ARBA00023136"/>
    </source>
</evidence>
<evidence type="ECO:0000313" key="10">
    <source>
        <dbReference type="EMBL" id="SCY52744.1"/>
    </source>
</evidence>
<dbReference type="GO" id="GO:0005886">
    <property type="term" value="C:plasma membrane"/>
    <property type="evidence" value="ECO:0007669"/>
    <property type="project" value="TreeGrafter"/>
</dbReference>
<keyword evidence="8 9" id="KW-0472">Membrane</keyword>
<keyword evidence="6" id="KW-1278">Translocase</keyword>
<dbReference type="OrthoDB" id="9776359at2"/>
<feature type="transmembrane region" description="Helical" evidence="9">
    <location>
        <begin position="211"/>
        <end position="228"/>
    </location>
</feature>
<dbReference type="InterPro" id="IPR004338">
    <property type="entry name" value="NqrB/RnfD"/>
</dbReference>
<evidence type="ECO:0000256" key="2">
    <source>
        <dbReference type="ARBA" id="ARBA00022553"/>
    </source>
</evidence>
<dbReference type="EMBL" id="FMUX01000011">
    <property type="protein sequence ID" value="SCY52744.1"/>
    <property type="molecule type" value="Genomic_DNA"/>
</dbReference>